<feature type="signal peptide" evidence="1">
    <location>
        <begin position="1"/>
        <end position="29"/>
    </location>
</feature>
<sequence>MVPRGKMRAAALLAASLLGLEGTTAQVLAQDSQDLAKKLSNPVASLISVPLQWNYDHGFGPVDGDKVTLNIQPVIPISLNDDWNLISRTILPVVWQNDIAGNSGDQFGLSDVTQSLFFSPKQPTSGGLIWGAGPVLLFPTGTDELLSTRKFGAGPTGVVLRQSGPWTYGALVNHIWSFAGQGSRSDVNSTFLQPFVTYTTDDAWTFALNTESTYDWTSNEWSVPINAMVSKLVTFDQQPVSFQLGVRYYAASSDNGPEGFGARAAVTFLFPK</sequence>
<protein>
    <recommendedName>
        <fullName evidence="4">Transporter</fullName>
    </recommendedName>
</protein>
<evidence type="ECO:0000313" key="2">
    <source>
        <dbReference type="EMBL" id="SHN06192.1"/>
    </source>
</evidence>
<evidence type="ECO:0000256" key="1">
    <source>
        <dbReference type="SAM" id="SignalP"/>
    </source>
</evidence>
<name>A0A1M7NQF5_9HYPH</name>
<keyword evidence="3" id="KW-1185">Reference proteome</keyword>
<gene>
    <name evidence="2" type="ORF">SAMN05444272_3905</name>
</gene>
<proteinExistence type="predicted"/>
<dbReference type="STRING" id="735517.SAMN05444272_3905"/>
<feature type="chain" id="PRO_5013223773" description="Transporter" evidence="1">
    <location>
        <begin position="30"/>
        <end position="272"/>
    </location>
</feature>
<reference evidence="2 3" key="1">
    <citation type="submission" date="2016-11" db="EMBL/GenBank/DDBJ databases">
        <authorList>
            <person name="Jaros S."/>
            <person name="Januszkiewicz K."/>
            <person name="Wedrychowicz H."/>
        </authorList>
    </citation>
    <scope>NUCLEOTIDE SEQUENCE [LARGE SCALE GENOMIC DNA]</scope>
    <source>
        <strain evidence="2 3">DSM 22153</strain>
    </source>
</reference>
<organism evidence="2 3">
    <name type="scientific">Roseibium suaedae</name>
    <dbReference type="NCBI Taxonomy" id="735517"/>
    <lineage>
        <taxon>Bacteria</taxon>
        <taxon>Pseudomonadati</taxon>
        <taxon>Pseudomonadota</taxon>
        <taxon>Alphaproteobacteria</taxon>
        <taxon>Hyphomicrobiales</taxon>
        <taxon>Stappiaceae</taxon>
        <taxon>Roseibium</taxon>
    </lineage>
</organism>
<keyword evidence="1" id="KW-0732">Signal</keyword>
<dbReference type="EMBL" id="FRBW01000005">
    <property type="protein sequence ID" value="SHN06192.1"/>
    <property type="molecule type" value="Genomic_DNA"/>
</dbReference>
<evidence type="ECO:0000313" key="3">
    <source>
        <dbReference type="Proteomes" id="UP000186002"/>
    </source>
</evidence>
<evidence type="ECO:0008006" key="4">
    <source>
        <dbReference type="Google" id="ProtNLM"/>
    </source>
</evidence>
<accession>A0A1M7NQF5</accession>
<dbReference type="AlphaFoldDB" id="A0A1M7NQF5"/>
<dbReference type="Proteomes" id="UP000186002">
    <property type="component" value="Unassembled WGS sequence"/>
</dbReference>